<evidence type="ECO:0000256" key="1">
    <source>
        <dbReference type="ARBA" id="ARBA00022793"/>
    </source>
</evidence>
<accession>A0A7S9KKL0</accession>
<dbReference type="GO" id="GO:0005739">
    <property type="term" value="C:mitochondrion"/>
    <property type="evidence" value="ECO:0007669"/>
    <property type="project" value="TreeGrafter"/>
</dbReference>
<evidence type="ECO:0000256" key="2">
    <source>
        <dbReference type="ARBA" id="ARBA00023239"/>
    </source>
</evidence>
<dbReference type="PANTHER" id="PTHR10067">
    <property type="entry name" value="PHOSPHATIDYLSERINE DECARBOXYLASE"/>
    <property type="match status" value="1"/>
</dbReference>
<feature type="compositionally biased region" description="Basic and acidic residues" evidence="3">
    <location>
        <begin position="394"/>
        <end position="421"/>
    </location>
</feature>
<gene>
    <name evidence="5" type="ORF">C2857_004345</name>
</gene>
<feature type="compositionally biased region" description="Polar residues" evidence="3">
    <location>
        <begin position="458"/>
        <end position="468"/>
    </location>
</feature>
<feature type="compositionally biased region" description="Basic and acidic residues" evidence="3">
    <location>
        <begin position="71"/>
        <end position="82"/>
    </location>
</feature>
<keyword evidence="1" id="KW-0210">Decarboxylase</keyword>
<feature type="region of interest" description="Disordered" evidence="3">
    <location>
        <begin position="234"/>
        <end position="512"/>
    </location>
</feature>
<organism evidence="5 6">
    <name type="scientific">Epichloe festucae (strain Fl1)</name>
    <dbReference type="NCBI Taxonomy" id="877507"/>
    <lineage>
        <taxon>Eukaryota</taxon>
        <taxon>Fungi</taxon>
        <taxon>Dikarya</taxon>
        <taxon>Ascomycota</taxon>
        <taxon>Pezizomycotina</taxon>
        <taxon>Sordariomycetes</taxon>
        <taxon>Hypocreomycetidae</taxon>
        <taxon>Hypocreales</taxon>
        <taxon>Clavicipitaceae</taxon>
        <taxon>Epichloe</taxon>
    </lineage>
</organism>
<dbReference type="Pfam" id="PF02666">
    <property type="entry name" value="PS_Dcarbxylase"/>
    <property type="match status" value="1"/>
</dbReference>
<dbReference type="AlphaFoldDB" id="A0A7S9KKL0"/>
<proteinExistence type="predicted"/>
<feature type="compositionally biased region" description="Pro residues" evidence="3">
    <location>
        <begin position="423"/>
        <end position="433"/>
    </location>
</feature>
<feature type="compositionally biased region" description="Low complexity" evidence="3">
    <location>
        <begin position="284"/>
        <end position="308"/>
    </location>
</feature>
<evidence type="ECO:0000256" key="3">
    <source>
        <dbReference type="SAM" id="MobiDB-lite"/>
    </source>
</evidence>
<protein>
    <recommendedName>
        <fullName evidence="4">L-tryptophan decarboxylase PsiD-like domain-containing protein</fullName>
    </recommendedName>
</protein>
<keyword evidence="2" id="KW-0456">Lyase</keyword>
<evidence type="ECO:0000313" key="5">
    <source>
        <dbReference type="EMBL" id="QPG94057.1"/>
    </source>
</evidence>
<feature type="compositionally biased region" description="Low complexity" evidence="3">
    <location>
        <begin position="479"/>
        <end position="489"/>
    </location>
</feature>
<reference evidence="5 6" key="1">
    <citation type="journal article" date="2018" name="PLoS Genet.">
        <title>Repeat elements organise 3D genome structure and mediate transcription in the filamentous fungus Epichloe festucae.</title>
        <authorList>
            <person name="Winter D.J."/>
            <person name="Ganley A.R.D."/>
            <person name="Young C.A."/>
            <person name="Liachko I."/>
            <person name="Schardl C.L."/>
            <person name="Dupont P.Y."/>
            <person name="Berry D."/>
            <person name="Ram A."/>
            <person name="Scott B."/>
            <person name="Cox M.P."/>
        </authorList>
    </citation>
    <scope>NUCLEOTIDE SEQUENCE [LARGE SCALE GENOMIC DNA]</scope>
    <source>
        <strain evidence="5 6">Fl1</strain>
    </source>
</reference>
<feature type="compositionally biased region" description="Low complexity" evidence="3">
    <location>
        <begin position="321"/>
        <end position="333"/>
    </location>
</feature>
<dbReference type="Pfam" id="PF12588">
    <property type="entry name" value="PSDC"/>
    <property type="match status" value="1"/>
</dbReference>
<dbReference type="EMBL" id="CP031385">
    <property type="protein sequence ID" value="QPG94057.1"/>
    <property type="molecule type" value="Genomic_DNA"/>
</dbReference>
<evidence type="ECO:0000259" key="4">
    <source>
        <dbReference type="Pfam" id="PF12588"/>
    </source>
</evidence>
<feature type="domain" description="L-tryptophan decarboxylase PsiD-like" evidence="4">
    <location>
        <begin position="546"/>
        <end position="607"/>
    </location>
</feature>
<feature type="region of interest" description="Disordered" evidence="3">
    <location>
        <begin position="1"/>
        <end position="98"/>
    </location>
</feature>
<feature type="compositionally biased region" description="Polar residues" evidence="3">
    <location>
        <begin position="57"/>
        <end position="68"/>
    </location>
</feature>
<dbReference type="OrthoDB" id="418495at2759"/>
<sequence length="851" mass="93563">MAAVSSAPTGATALTPPSSSHGDDVWDFSGGASENPMLDKHDANRFEQVSRGPLGSKNGNIIPSSYSKPGNHMEMEARKMHSADNLSSAQWGKSADGGADLSSALAIVPRLVPASSSDWAIPSKHHAADERKRHIQQTLGMEYSEEDSKWIHRDKLAKIENEELQAAGFIVPRARASSKQRRARGQHSIDSDLSRHRIDSANVDHRNDETLTIGWDLRTPGEIADEEENAYFTAQGSKGGTRIPVARISPAPIPQDYLARSSPSVRRLDSLEGDTFAYTKTRSRSASASTKELETANSSSSRALAAKRSVTDMSPKKTTPRKASAASKSSTATGRPKTRSGPSKDANRPATRSGEPVAFSHQPEGDPPWVFDSYKPDPRLPPDQQLLPTVAKRLRQEQWRKEGKFGDAYDKEFRPLNDHEFPQPQPQPQPQEPEPVTHEDEDAEQIGEWPLKPGSAKSPKQSSYSTMPKISDRPPVSPMSPITSITSPKTPIPPITAQSQAAEPTTELGPEMEKEKAGWDIFYFIKQATWSTNTATTTTSPPGYRIRELKQLIEGNARIYMYFVQMFDETPRKHPYWSDGAGTKQIGIKDMLEVANAPYNSSMRFEEMFVCDPSAKHMGFASWDDFFTRRVHDSARPVASPDDDNVIANACESKVFNIADNVNLRDTFFAKGQPYSLVDMLAHDPLAREFVGGTVYQAFLSVLSYHRWHSPISGTVKRAFVEDGTYFSEPLVESAGDPSVQEDIDTNDKANIFAQGYLSTMATRAIIVLEADNPRIGLLAFIGIGMDDVSTCEITVKEGQHLRKGQDLGMFHFGGSSHCLIFQKGVGVEGFPAVGREANVPVRGKLAILKP</sequence>
<dbReference type="PANTHER" id="PTHR10067:SF9">
    <property type="entry name" value="PHOSPHATIDYLSERINE DECARBOXYLASE FAMILY PROTEIN (AFU_ORTHOLOGUE AFUA_7G01730)"/>
    <property type="match status" value="1"/>
</dbReference>
<dbReference type="InterPro" id="IPR022237">
    <property type="entry name" value="PsiD-like"/>
</dbReference>
<dbReference type="GO" id="GO:0004609">
    <property type="term" value="F:phosphatidylserine decarboxylase activity"/>
    <property type="evidence" value="ECO:0007669"/>
    <property type="project" value="InterPro"/>
</dbReference>
<keyword evidence="6" id="KW-1185">Reference proteome</keyword>
<evidence type="ECO:0000313" key="6">
    <source>
        <dbReference type="Proteomes" id="UP000594364"/>
    </source>
</evidence>
<dbReference type="InterPro" id="IPR003817">
    <property type="entry name" value="PS_Dcarbxylase"/>
</dbReference>
<dbReference type="Proteomes" id="UP000594364">
    <property type="component" value="Chromosome 1"/>
</dbReference>
<feature type="compositionally biased region" description="Basic residues" evidence="3">
    <location>
        <begin position="176"/>
        <end position="185"/>
    </location>
</feature>
<name>A0A7S9KKL0_EPIFF</name>
<feature type="region of interest" description="Disordered" evidence="3">
    <location>
        <begin position="174"/>
        <end position="194"/>
    </location>
</feature>
<dbReference type="GO" id="GO:0006646">
    <property type="term" value="P:phosphatidylethanolamine biosynthetic process"/>
    <property type="evidence" value="ECO:0007669"/>
    <property type="project" value="TreeGrafter"/>
</dbReference>